<proteinExistence type="predicted"/>
<dbReference type="GO" id="GO:0016740">
    <property type="term" value="F:transferase activity"/>
    <property type="evidence" value="ECO:0007669"/>
    <property type="project" value="UniProtKB-KW"/>
</dbReference>
<gene>
    <name evidence="2" type="ORF">FPL14_18050</name>
</gene>
<dbReference type="PANTHER" id="PTHR39179">
    <property type="entry name" value="SPORE COAT PROTEIN I"/>
    <property type="match status" value="1"/>
</dbReference>
<protein>
    <submittedName>
        <fullName evidence="2">Phosphotransferase</fullName>
    </submittedName>
</protein>
<evidence type="ECO:0000313" key="2">
    <source>
        <dbReference type="EMBL" id="QMV42878.1"/>
    </source>
</evidence>
<dbReference type="KEGG" id="cchl:FPL14_18050"/>
<dbReference type="Pfam" id="PF01636">
    <property type="entry name" value="APH"/>
    <property type="match status" value="1"/>
</dbReference>
<evidence type="ECO:0000259" key="1">
    <source>
        <dbReference type="Pfam" id="PF01636"/>
    </source>
</evidence>
<feature type="domain" description="Aminoglycoside phosphotransferase" evidence="1">
    <location>
        <begin position="29"/>
        <end position="265"/>
    </location>
</feature>
<dbReference type="SUPFAM" id="SSF56112">
    <property type="entry name" value="Protein kinase-like (PK-like)"/>
    <property type="match status" value="1"/>
</dbReference>
<dbReference type="InterPro" id="IPR011009">
    <property type="entry name" value="Kinase-like_dom_sf"/>
</dbReference>
<dbReference type="InterPro" id="IPR002575">
    <property type="entry name" value="Aminoglycoside_PTrfase"/>
</dbReference>
<keyword evidence="2" id="KW-0808">Transferase</keyword>
<name>A0A7G5C0Z4_9BACL</name>
<dbReference type="AlphaFoldDB" id="A0A7G5C0Z4"/>
<dbReference type="Proteomes" id="UP000515679">
    <property type="component" value="Chromosome"/>
</dbReference>
<dbReference type="RefSeq" id="WP_182299105.1">
    <property type="nucleotide sequence ID" value="NZ_CP041969.1"/>
</dbReference>
<dbReference type="Gene3D" id="3.90.1200.10">
    <property type="match status" value="1"/>
</dbReference>
<evidence type="ECO:0000313" key="3">
    <source>
        <dbReference type="Proteomes" id="UP000515679"/>
    </source>
</evidence>
<dbReference type="PANTHER" id="PTHR39179:SF1">
    <property type="entry name" value="SPORE COAT PROTEIN I"/>
    <property type="match status" value="1"/>
</dbReference>
<organism evidence="2 3">
    <name type="scientific">Cohnella cholangitidis</name>
    <dbReference type="NCBI Taxonomy" id="2598458"/>
    <lineage>
        <taxon>Bacteria</taxon>
        <taxon>Bacillati</taxon>
        <taxon>Bacillota</taxon>
        <taxon>Bacilli</taxon>
        <taxon>Bacillales</taxon>
        <taxon>Paenibacillaceae</taxon>
        <taxon>Cohnella</taxon>
    </lineage>
</organism>
<sequence length="327" mass="37551">MNEQTMTKIARRFGVKVTGIKRIRKGIFRVAAPGGKTYSLKRMPKRIARLRWIDRTLQRIRNGGSLLAWRNPRMPEGRQLCVKAPTGEPYVLTPWISGRIPSPRSLSDMRACGVALAKFHMNGRAGVQGQIPYSRIGRWHANLRSRQRKLLSMINKAKRNGFSPPINRFVQQISSEILQYSKQAGVLLRNSGYRAYSRNPRRYGVVSHGDGGPSNFILNAKGTYLIDFETVQVNLRAYDLYRIIYNSCKDHHWNFGIAKAILSGYRQVAKLSKTDYKLIQVWLRFPYSTYLALSPFDRIPLSKNSLKWALESEREIGTFLKKLNNYA</sequence>
<dbReference type="GO" id="GO:0042601">
    <property type="term" value="C:endospore-forming forespore"/>
    <property type="evidence" value="ECO:0007669"/>
    <property type="project" value="TreeGrafter"/>
</dbReference>
<keyword evidence="3" id="KW-1185">Reference proteome</keyword>
<dbReference type="EMBL" id="CP041969">
    <property type="protein sequence ID" value="QMV42878.1"/>
    <property type="molecule type" value="Genomic_DNA"/>
</dbReference>
<reference evidence="2 3" key="1">
    <citation type="submission" date="2019-07" db="EMBL/GenBank/DDBJ databases">
        <authorList>
            <person name="Kim J.K."/>
            <person name="Cheong H.-M."/>
            <person name="Choi Y."/>
            <person name="Hwang K.J."/>
            <person name="Lee S."/>
            <person name="Choi C."/>
        </authorList>
    </citation>
    <scope>NUCLEOTIDE SEQUENCE [LARGE SCALE GENOMIC DNA]</scope>
    <source>
        <strain evidence="2 3">KS 22</strain>
    </source>
</reference>
<accession>A0A7G5C0Z4</accession>
<dbReference type="InterPro" id="IPR047175">
    <property type="entry name" value="CotS-like"/>
</dbReference>